<keyword evidence="7 8" id="KW-0472">Membrane</keyword>
<sequence>MSEPTPSLLSESQRRLVGIALSLAAAALIAALVCGSVFVLSRLLALFSGVLWPIAAAGILALILRPCVSLIERRLRLPRIAAVSLLFAAFLGGVTLLLILAIPPLVSQILDFVAYLPSLWHSATVYVDQHYPAWIETFRRHAENPALQRMSESIAVEAKMLLAQAVPSLKAAGGGVIVAASFITRLAIIPIYLFFFLLSRGESPSRIEGQLSFVGPQLRQDLVFLGGEFVAIVVSFFRGQLLIGLIMGALLALGFSIIGLKFGLFLGLTLGILNIVPYLGTIIGLLVAVPLALFQPGGGWQLVGLVLLVKIVVQAIEGWFLTPKIMGARTGLHPVVIIFALFFWGVALDGLLGMVLAIPLTAFVVTAWRLVKRKYLS</sequence>
<evidence type="ECO:0000256" key="2">
    <source>
        <dbReference type="ARBA" id="ARBA00009773"/>
    </source>
</evidence>
<evidence type="ECO:0000256" key="6">
    <source>
        <dbReference type="ARBA" id="ARBA00022989"/>
    </source>
</evidence>
<dbReference type="GO" id="GO:0005886">
    <property type="term" value="C:plasma membrane"/>
    <property type="evidence" value="ECO:0007669"/>
    <property type="project" value="UniProtKB-SubCell"/>
</dbReference>
<gene>
    <name evidence="9" type="ORF">GALL_10940</name>
</gene>
<dbReference type="EMBL" id="MLJW01000002">
    <property type="protein sequence ID" value="OIR18754.1"/>
    <property type="molecule type" value="Genomic_DNA"/>
</dbReference>
<feature type="transmembrane region" description="Helical" evidence="8">
    <location>
        <begin position="80"/>
        <end position="102"/>
    </location>
</feature>
<evidence type="ECO:0000313" key="9">
    <source>
        <dbReference type="EMBL" id="OIR18754.1"/>
    </source>
</evidence>
<feature type="transmembrane region" description="Helical" evidence="8">
    <location>
        <begin position="218"/>
        <end position="237"/>
    </location>
</feature>
<keyword evidence="4" id="KW-1003">Cell membrane</keyword>
<feature type="transmembrane region" description="Helical" evidence="8">
    <location>
        <begin position="351"/>
        <end position="371"/>
    </location>
</feature>
<dbReference type="AlphaFoldDB" id="A0A1J5TCV6"/>
<comment type="subcellular location">
    <subcellularLocation>
        <location evidence="1">Cell membrane</location>
        <topology evidence="1">Multi-pass membrane protein</topology>
    </subcellularLocation>
</comment>
<evidence type="ECO:0000256" key="3">
    <source>
        <dbReference type="ARBA" id="ARBA00022448"/>
    </source>
</evidence>
<dbReference type="PANTHER" id="PTHR21716">
    <property type="entry name" value="TRANSMEMBRANE PROTEIN"/>
    <property type="match status" value="1"/>
</dbReference>
<comment type="caution">
    <text evidence="9">The sequence shown here is derived from an EMBL/GenBank/DDBJ whole genome shotgun (WGS) entry which is preliminary data.</text>
</comment>
<reference evidence="9" key="1">
    <citation type="submission" date="2016-10" db="EMBL/GenBank/DDBJ databases">
        <title>Sequence of Gallionella enrichment culture.</title>
        <authorList>
            <person name="Poehlein A."/>
            <person name="Muehling M."/>
            <person name="Daniel R."/>
        </authorList>
    </citation>
    <scope>NUCLEOTIDE SEQUENCE</scope>
</reference>
<evidence type="ECO:0000256" key="4">
    <source>
        <dbReference type="ARBA" id="ARBA00022475"/>
    </source>
</evidence>
<evidence type="ECO:0000256" key="1">
    <source>
        <dbReference type="ARBA" id="ARBA00004651"/>
    </source>
</evidence>
<feature type="transmembrane region" description="Helical" evidence="8">
    <location>
        <begin position="328"/>
        <end position="345"/>
    </location>
</feature>
<feature type="transmembrane region" description="Helical" evidence="8">
    <location>
        <begin position="300"/>
        <end position="321"/>
    </location>
</feature>
<dbReference type="InterPro" id="IPR002549">
    <property type="entry name" value="AI-2E-like"/>
</dbReference>
<feature type="transmembrane region" description="Helical" evidence="8">
    <location>
        <begin position="176"/>
        <end position="198"/>
    </location>
</feature>
<protein>
    <recommendedName>
        <fullName evidence="10">Pheromone autoinducer 2 transporter</fullName>
    </recommendedName>
</protein>
<feature type="transmembrane region" description="Helical" evidence="8">
    <location>
        <begin position="46"/>
        <end position="68"/>
    </location>
</feature>
<proteinExistence type="inferred from homology"/>
<evidence type="ECO:0000256" key="8">
    <source>
        <dbReference type="SAM" id="Phobius"/>
    </source>
</evidence>
<evidence type="ECO:0000256" key="5">
    <source>
        <dbReference type="ARBA" id="ARBA00022692"/>
    </source>
</evidence>
<evidence type="ECO:0008006" key="10">
    <source>
        <dbReference type="Google" id="ProtNLM"/>
    </source>
</evidence>
<feature type="transmembrane region" description="Helical" evidence="8">
    <location>
        <begin position="16"/>
        <end position="40"/>
    </location>
</feature>
<evidence type="ECO:0000256" key="7">
    <source>
        <dbReference type="ARBA" id="ARBA00023136"/>
    </source>
</evidence>
<dbReference type="PANTHER" id="PTHR21716:SF53">
    <property type="entry name" value="PERMEASE PERM-RELATED"/>
    <property type="match status" value="1"/>
</dbReference>
<name>A0A1J5TCV6_9ZZZZ</name>
<keyword evidence="6 8" id="KW-1133">Transmembrane helix</keyword>
<dbReference type="GO" id="GO:0055085">
    <property type="term" value="P:transmembrane transport"/>
    <property type="evidence" value="ECO:0007669"/>
    <property type="project" value="TreeGrafter"/>
</dbReference>
<feature type="transmembrane region" description="Helical" evidence="8">
    <location>
        <begin position="243"/>
        <end position="268"/>
    </location>
</feature>
<organism evidence="9">
    <name type="scientific">mine drainage metagenome</name>
    <dbReference type="NCBI Taxonomy" id="410659"/>
    <lineage>
        <taxon>unclassified sequences</taxon>
        <taxon>metagenomes</taxon>
        <taxon>ecological metagenomes</taxon>
    </lineage>
</organism>
<feature type="transmembrane region" description="Helical" evidence="8">
    <location>
        <begin position="275"/>
        <end position="294"/>
    </location>
</feature>
<dbReference type="Pfam" id="PF01594">
    <property type="entry name" value="AI-2E_transport"/>
    <property type="match status" value="1"/>
</dbReference>
<keyword evidence="5 8" id="KW-0812">Transmembrane</keyword>
<accession>A0A1J5TCV6</accession>
<keyword evidence="3" id="KW-0813">Transport</keyword>
<comment type="similarity">
    <text evidence="2">Belongs to the autoinducer-2 exporter (AI-2E) (TC 2.A.86) family.</text>
</comment>